<dbReference type="EMBL" id="JBHSLU010000035">
    <property type="protein sequence ID" value="MFC5506168.1"/>
    <property type="molecule type" value="Genomic_DNA"/>
</dbReference>
<reference evidence="3" key="1">
    <citation type="journal article" date="2019" name="Int. J. Syst. Evol. Microbiol.">
        <title>The Global Catalogue of Microorganisms (GCM) 10K type strain sequencing project: providing services to taxonomists for standard genome sequencing and annotation.</title>
        <authorList>
            <consortium name="The Broad Institute Genomics Platform"/>
            <consortium name="The Broad Institute Genome Sequencing Center for Infectious Disease"/>
            <person name="Wu L."/>
            <person name="Ma J."/>
        </authorList>
    </citation>
    <scope>NUCLEOTIDE SEQUENCE [LARGE SCALE GENOMIC DNA]</scope>
    <source>
        <strain evidence="3">CCUG 43117</strain>
    </source>
</reference>
<name>A0ABW0P378_9HYPH</name>
<gene>
    <name evidence="2" type="ORF">ACFPN9_12965</name>
</gene>
<accession>A0ABW0P378</accession>
<proteinExistence type="predicted"/>
<keyword evidence="1" id="KW-0812">Transmembrane</keyword>
<keyword evidence="3" id="KW-1185">Reference proteome</keyword>
<feature type="transmembrane region" description="Helical" evidence="1">
    <location>
        <begin position="25"/>
        <end position="46"/>
    </location>
</feature>
<organism evidence="2 3">
    <name type="scientific">Bosea massiliensis</name>
    <dbReference type="NCBI Taxonomy" id="151419"/>
    <lineage>
        <taxon>Bacteria</taxon>
        <taxon>Pseudomonadati</taxon>
        <taxon>Pseudomonadota</taxon>
        <taxon>Alphaproteobacteria</taxon>
        <taxon>Hyphomicrobiales</taxon>
        <taxon>Boseaceae</taxon>
        <taxon>Bosea</taxon>
    </lineage>
</organism>
<dbReference type="RefSeq" id="WP_066720038.1">
    <property type="nucleotide sequence ID" value="NZ_JBHSLU010000035.1"/>
</dbReference>
<evidence type="ECO:0000313" key="3">
    <source>
        <dbReference type="Proteomes" id="UP001596060"/>
    </source>
</evidence>
<sequence>MTAEAPRAMAVIEATGTAALGVARFLFLALGAAVFLLILLLAWWLYGKMPAIGRGQPAFSWAIEPSGLRGTPLVATHPTRGREEGWQFGGPGTGEAFAALVLADPDEAGRPFTLTTPLFWQFEPLRVLRPRVGGPHYTMTTRWGAFTGRDLIYQEFDGRVRTCIVFRNAFETSAFALGGYYCAAGQQDANAASLACLIDRLKLESGRRESMALAYLAGRASQPALCQNTTFYPPGTRRVVRDRKGGVVGMAGGSGDTFPLWPR</sequence>
<evidence type="ECO:0000313" key="2">
    <source>
        <dbReference type="EMBL" id="MFC5506168.1"/>
    </source>
</evidence>
<keyword evidence="1" id="KW-0472">Membrane</keyword>
<evidence type="ECO:0000256" key="1">
    <source>
        <dbReference type="SAM" id="Phobius"/>
    </source>
</evidence>
<protein>
    <submittedName>
        <fullName evidence="2">Uncharacterized protein</fullName>
    </submittedName>
</protein>
<dbReference type="Proteomes" id="UP001596060">
    <property type="component" value="Unassembled WGS sequence"/>
</dbReference>
<comment type="caution">
    <text evidence="2">The sequence shown here is derived from an EMBL/GenBank/DDBJ whole genome shotgun (WGS) entry which is preliminary data.</text>
</comment>
<keyword evidence="1" id="KW-1133">Transmembrane helix</keyword>